<proteinExistence type="predicted"/>
<dbReference type="AlphaFoldDB" id="A0A2A9PRW5"/>
<sequence>MRHSAASSFCLSRNFVPCLTTSSPNAARLWRVEAAAPCQSIRWSCFSLAEGRRCWGLFLGWKRKVDGGR</sequence>
<organism evidence="1 2">
    <name type="scientific">Ophiocordyceps unilateralis</name>
    <name type="common">Zombie-ant fungus</name>
    <name type="synonym">Torrubia unilateralis</name>
    <dbReference type="NCBI Taxonomy" id="268505"/>
    <lineage>
        <taxon>Eukaryota</taxon>
        <taxon>Fungi</taxon>
        <taxon>Dikarya</taxon>
        <taxon>Ascomycota</taxon>
        <taxon>Pezizomycotina</taxon>
        <taxon>Sordariomycetes</taxon>
        <taxon>Hypocreomycetidae</taxon>
        <taxon>Hypocreales</taxon>
        <taxon>Ophiocordycipitaceae</taxon>
        <taxon>Ophiocordyceps</taxon>
    </lineage>
</organism>
<dbReference type="Proteomes" id="UP000037136">
    <property type="component" value="Unassembled WGS sequence"/>
</dbReference>
<reference evidence="1 2" key="1">
    <citation type="journal article" date="2015" name="BMC Genomics">
        <title>Gene expression during zombie ant biting behavior reflects the complexity underlying fungal parasitic behavioral manipulation.</title>
        <authorList>
            <person name="de Bekker C."/>
            <person name="Ohm R.A."/>
            <person name="Loreto R.G."/>
            <person name="Sebastian A."/>
            <person name="Albert I."/>
            <person name="Merrow M."/>
            <person name="Brachmann A."/>
            <person name="Hughes D.P."/>
        </authorList>
    </citation>
    <scope>NUCLEOTIDE SEQUENCE [LARGE SCALE GENOMIC DNA]</scope>
    <source>
        <strain evidence="1 2">SC16a</strain>
    </source>
</reference>
<evidence type="ECO:0000313" key="2">
    <source>
        <dbReference type="Proteomes" id="UP000037136"/>
    </source>
</evidence>
<reference evidence="1 2" key="2">
    <citation type="journal article" date="2017" name="Sci. Rep.">
        <title>Ant-infecting Ophiocordyceps genomes reveal a high diversity of potential behavioral manipulation genes and a possible major role for enterotoxins.</title>
        <authorList>
            <person name="de Bekker C."/>
            <person name="Ohm R.A."/>
            <person name="Evans H.C."/>
            <person name="Brachmann A."/>
            <person name="Hughes D.P."/>
        </authorList>
    </citation>
    <scope>NUCLEOTIDE SEQUENCE [LARGE SCALE GENOMIC DNA]</scope>
    <source>
        <strain evidence="1 2">SC16a</strain>
    </source>
</reference>
<name>A0A2A9PRW5_OPHUN</name>
<accession>A0A2A9PRW5</accession>
<keyword evidence="2" id="KW-1185">Reference proteome</keyword>
<evidence type="ECO:0000313" key="1">
    <source>
        <dbReference type="EMBL" id="PFH63133.1"/>
    </source>
</evidence>
<protein>
    <submittedName>
        <fullName evidence="1">Uncharacterized protein</fullName>
    </submittedName>
</protein>
<comment type="caution">
    <text evidence="1">The sequence shown here is derived from an EMBL/GenBank/DDBJ whole genome shotgun (WGS) entry which is preliminary data.</text>
</comment>
<gene>
    <name evidence="1" type="ORF">XA68_17777</name>
</gene>
<dbReference type="EMBL" id="LAZP02000008">
    <property type="protein sequence ID" value="PFH63133.1"/>
    <property type="molecule type" value="Genomic_DNA"/>
</dbReference>